<dbReference type="GO" id="GO:0009378">
    <property type="term" value="F:four-way junction helicase activity"/>
    <property type="evidence" value="ECO:0007669"/>
    <property type="project" value="TreeGrafter"/>
</dbReference>
<dbReference type="InterPro" id="IPR027417">
    <property type="entry name" value="P-loop_NTPase"/>
</dbReference>
<dbReference type="PANTHER" id="PTHR13710:SF105">
    <property type="entry name" value="ATP-DEPENDENT DNA HELICASE Q1"/>
    <property type="match status" value="1"/>
</dbReference>
<reference evidence="7" key="1">
    <citation type="submission" date="2020-04" db="EMBL/GenBank/DDBJ databases">
        <authorList>
            <person name="Alioto T."/>
            <person name="Alioto T."/>
            <person name="Gomez Garrido J."/>
        </authorList>
    </citation>
    <scope>NUCLEOTIDE SEQUENCE</scope>
    <source>
        <strain evidence="7">A484AB</strain>
    </source>
</reference>
<keyword evidence="8" id="KW-1185">Reference proteome</keyword>
<comment type="similarity">
    <text evidence="1">Belongs to the helicase family. RecQ subfamily.</text>
</comment>
<dbReference type="GO" id="GO:0005737">
    <property type="term" value="C:cytoplasm"/>
    <property type="evidence" value="ECO:0007669"/>
    <property type="project" value="TreeGrafter"/>
</dbReference>
<evidence type="ECO:0000256" key="1">
    <source>
        <dbReference type="ARBA" id="ARBA00005446"/>
    </source>
</evidence>
<dbReference type="EC" id="5.6.2.4" evidence="5"/>
<evidence type="ECO:0000313" key="8">
    <source>
        <dbReference type="Proteomes" id="UP001152795"/>
    </source>
</evidence>
<keyword evidence="7" id="KW-0067">ATP-binding</keyword>
<comment type="catalytic activity">
    <reaction evidence="4">
        <text>Couples ATP hydrolysis with the unwinding of duplex DNA by translocating in the 3'-5' direction.</text>
        <dbReference type="EC" id="5.6.2.4"/>
    </reaction>
</comment>
<accession>A0A7D9LCU7</accession>
<gene>
    <name evidence="7" type="ORF">PACLA_8A028382</name>
</gene>
<dbReference type="Pfam" id="PF00271">
    <property type="entry name" value="Helicase_C"/>
    <property type="match status" value="1"/>
</dbReference>
<feature type="non-terminal residue" evidence="7">
    <location>
        <position position="526"/>
    </location>
</feature>
<dbReference type="GO" id="GO:0000724">
    <property type="term" value="P:double-strand break repair via homologous recombination"/>
    <property type="evidence" value="ECO:0007669"/>
    <property type="project" value="TreeGrafter"/>
</dbReference>
<dbReference type="SMART" id="SM00490">
    <property type="entry name" value="HELICc"/>
    <property type="match status" value="1"/>
</dbReference>
<dbReference type="InterPro" id="IPR001650">
    <property type="entry name" value="Helicase_C-like"/>
</dbReference>
<dbReference type="SUPFAM" id="SSF52540">
    <property type="entry name" value="P-loop containing nucleoside triphosphate hydrolases"/>
    <property type="match status" value="1"/>
</dbReference>
<proteinExistence type="inferred from homology"/>
<dbReference type="OrthoDB" id="5987011at2759"/>
<name>A0A7D9LCU7_PARCT</name>
<evidence type="ECO:0000256" key="6">
    <source>
        <dbReference type="ARBA" id="ARBA00044566"/>
    </source>
</evidence>
<dbReference type="Proteomes" id="UP001152795">
    <property type="component" value="Unassembled WGS sequence"/>
</dbReference>
<dbReference type="PROSITE" id="PS51194">
    <property type="entry name" value="HELICASE_CTER"/>
    <property type="match status" value="1"/>
</dbReference>
<dbReference type="GO" id="GO:0043138">
    <property type="term" value="F:3'-5' DNA helicase activity"/>
    <property type="evidence" value="ECO:0007669"/>
    <property type="project" value="UniProtKB-EC"/>
</dbReference>
<dbReference type="GO" id="GO:0005694">
    <property type="term" value="C:chromosome"/>
    <property type="evidence" value="ECO:0007669"/>
    <property type="project" value="TreeGrafter"/>
</dbReference>
<dbReference type="Gene3D" id="3.40.50.300">
    <property type="entry name" value="P-loop containing nucleotide triphosphate hydrolases"/>
    <property type="match status" value="2"/>
</dbReference>
<organism evidence="7 8">
    <name type="scientific">Paramuricea clavata</name>
    <name type="common">Red gorgonian</name>
    <name type="synonym">Violescent sea-whip</name>
    <dbReference type="NCBI Taxonomy" id="317549"/>
    <lineage>
        <taxon>Eukaryota</taxon>
        <taxon>Metazoa</taxon>
        <taxon>Cnidaria</taxon>
        <taxon>Anthozoa</taxon>
        <taxon>Octocorallia</taxon>
        <taxon>Malacalcyonacea</taxon>
        <taxon>Plexauridae</taxon>
        <taxon>Paramuricea</taxon>
    </lineage>
</organism>
<dbReference type="AlphaFoldDB" id="A0A7D9LCU7"/>
<evidence type="ECO:0000313" key="7">
    <source>
        <dbReference type="EMBL" id="CAB4031249.1"/>
    </source>
</evidence>
<dbReference type="PROSITE" id="PS51192">
    <property type="entry name" value="HELICASE_ATP_BIND_1"/>
    <property type="match status" value="1"/>
</dbReference>
<evidence type="ECO:0000256" key="5">
    <source>
        <dbReference type="ARBA" id="ARBA00034808"/>
    </source>
</evidence>
<keyword evidence="2" id="KW-0238">DNA-binding</keyword>
<keyword evidence="3" id="KW-0413">Isomerase</keyword>
<keyword evidence="7" id="KW-0347">Helicase</keyword>
<evidence type="ECO:0000256" key="3">
    <source>
        <dbReference type="ARBA" id="ARBA00023235"/>
    </source>
</evidence>
<dbReference type="GO" id="GO:0003677">
    <property type="term" value="F:DNA binding"/>
    <property type="evidence" value="ECO:0007669"/>
    <property type="project" value="UniProtKB-KW"/>
</dbReference>
<evidence type="ECO:0000256" key="2">
    <source>
        <dbReference type="ARBA" id="ARBA00023125"/>
    </source>
</evidence>
<protein>
    <recommendedName>
        <fullName evidence="5">DNA 3'-5' helicase</fullName>
        <ecNumber evidence="5">5.6.2.4</ecNumber>
    </recommendedName>
    <alternativeName>
        <fullName evidence="6">DNA 3'-5' helicase Q1</fullName>
    </alternativeName>
</protein>
<keyword evidence="7" id="KW-0378">Hydrolase</keyword>
<keyword evidence="7" id="KW-0547">Nucleotide-binding</keyword>
<comment type="caution">
    <text evidence="7">The sequence shown here is derived from an EMBL/GenBank/DDBJ whole genome shotgun (WGS) entry which is preliminary data.</text>
</comment>
<sequence>MAMNCKKIAQAMEPNTIVLVICPLTSIIGDQIKEGESLGLKSVTLDEFLKASDRDTHQVVFASAEQVLSKPFTEVLKDRSSRLHNALELVVVDESHTVEMWTGKRCKNAKSFRTAYGDLSILRSLCKEGTPVLALTGTADNHTREVIMCGLAINSDALEVFLSPNRTNLRINVIKTTKKDALSNLDWLVELCRRKQSETPETILFCNTMKDVATVTNYLMLKLGSFAYIPPTSRESEDCLIGIYHSMSWDNYKDRIVSQLKSNGKVRLVVATTALSMGVNFPDIRYIINWGPARNLLDHHQEAGRAGRDGKQSDIVVIYHGQQLTHCEDEVKSFVKSTSCLRVASYSAFDPNIKPLEPGHDCCSNCLTLCKCNMDECIVDPLPFGNAPTEIPKQQQITRPVSEYDKAVLYSALLELRESQSISGSCPFDKTLISHGFSVELIQDVVERCNEIFSVEDIISSFPVFALVHAITILEVFQEIFDDIPNYDDMQLPILNTDITDQLVNYCGYFDIQTLIVMNLNWKYNS</sequence>
<dbReference type="PANTHER" id="PTHR13710">
    <property type="entry name" value="DNA HELICASE RECQ FAMILY MEMBER"/>
    <property type="match status" value="1"/>
</dbReference>
<dbReference type="InterPro" id="IPR014001">
    <property type="entry name" value="Helicase_ATP-bd"/>
</dbReference>
<dbReference type="EMBL" id="CACRXK020017469">
    <property type="protein sequence ID" value="CAB4031249.1"/>
    <property type="molecule type" value="Genomic_DNA"/>
</dbReference>
<evidence type="ECO:0000256" key="4">
    <source>
        <dbReference type="ARBA" id="ARBA00034617"/>
    </source>
</evidence>